<feature type="non-terminal residue" evidence="2">
    <location>
        <position position="1"/>
    </location>
</feature>
<evidence type="ECO:0000256" key="1">
    <source>
        <dbReference type="SAM" id="MobiDB-lite"/>
    </source>
</evidence>
<feature type="compositionally biased region" description="Basic residues" evidence="1">
    <location>
        <begin position="215"/>
        <end position="238"/>
    </location>
</feature>
<feature type="compositionally biased region" description="Basic residues" evidence="1">
    <location>
        <begin position="84"/>
        <end position="118"/>
    </location>
</feature>
<reference evidence="2" key="1">
    <citation type="submission" date="2020-02" db="EMBL/GenBank/DDBJ databases">
        <authorList>
            <person name="Meier V. D."/>
        </authorList>
    </citation>
    <scope>NUCLEOTIDE SEQUENCE</scope>
    <source>
        <strain evidence="2">AVDCRST_MAG85</strain>
    </source>
</reference>
<dbReference type="EC" id="3.1.3.5" evidence="2"/>
<evidence type="ECO:0000313" key="2">
    <source>
        <dbReference type="EMBL" id="CAA9490333.1"/>
    </source>
</evidence>
<feature type="region of interest" description="Disordered" evidence="1">
    <location>
        <begin position="1"/>
        <end position="118"/>
    </location>
</feature>
<sequence length="270" mass="30323">AGPAHQRRRNRGRRPPGAAPGAADRRGHRARGHRAGRQPLGDGAVDHDAPAAVGRGGRLRRRDRRLRDRRHAGRLRPLRDARARRGLRGRHDRLRHQPRLEPRRRHHVLGHGRRRARGRAARVAGDRGLAAVGGARARLPARPHVRLRGRRGVHREDRGRAGRGSTGRRHAPQHQRPGGRPGRRRRHPAGQAHLPRRAQASRGGRPAPSVLGLRRLARAPRGGGHRPRGGRRRPRRRHPDSLRPHRQDRDVRARAPRPRAAAAARRRGSV</sequence>
<feature type="non-terminal residue" evidence="2">
    <location>
        <position position="270"/>
    </location>
</feature>
<keyword evidence="2" id="KW-0378">Hydrolase</keyword>
<dbReference type="AlphaFoldDB" id="A0A6J4S687"/>
<feature type="compositionally biased region" description="Basic and acidic residues" evidence="1">
    <location>
        <begin position="239"/>
        <end position="253"/>
    </location>
</feature>
<feature type="region of interest" description="Disordered" evidence="1">
    <location>
        <begin position="134"/>
        <end position="270"/>
    </location>
</feature>
<organism evidence="2">
    <name type="scientific">uncultured Solirubrobacteraceae bacterium</name>
    <dbReference type="NCBI Taxonomy" id="1162706"/>
    <lineage>
        <taxon>Bacteria</taxon>
        <taxon>Bacillati</taxon>
        <taxon>Actinomycetota</taxon>
        <taxon>Thermoleophilia</taxon>
        <taxon>Solirubrobacterales</taxon>
        <taxon>Solirubrobacteraceae</taxon>
        <taxon>environmental samples</taxon>
    </lineage>
</organism>
<dbReference type="EMBL" id="CADCVT010000129">
    <property type="protein sequence ID" value="CAA9490333.1"/>
    <property type="molecule type" value="Genomic_DNA"/>
</dbReference>
<name>A0A6J4S687_9ACTN</name>
<feature type="compositionally biased region" description="Basic residues" evidence="1">
    <location>
        <begin position="57"/>
        <end position="76"/>
    </location>
</feature>
<proteinExistence type="predicted"/>
<protein>
    <submittedName>
        <fullName evidence="2">5'-nucleotidase SurE</fullName>
        <ecNumber evidence="2">3.1.3.5</ecNumber>
    </submittedName>
</protein>
<feature type="compositionally biased region" description="Basic residues" evidence="1">
    <location>
        <begin position="1"/>
        <end position="14"/>
    </location>
</feature>
<dbReference type="GO" id="GO:0008253">
    <property type="term" value="F:5'-nucleotidase activity"/>
    <property type="evidence" value="ECO:0007669"/>
    <property type="project" value="UniProtKB-EC"/>
</dbReference>
<feature type="compositionally biased region" description="Basic residues" evidence="1">
    <location>
        <begin position="139"/>
        <end position="153"/>
    </location>
</feature>
<accession>A0A6J4S687</accession>
<gene>
    <name evidence="2" type="ORF">AVDCRST_MAG85-1189</name>
</gene>
<feature type="compositionally biased region" description="Basic residues" evidence="1">
    <location>
        <begin position="26"/>
        <end position="36"/>
    </location>
</feature>